<evidence type="ECO:0000256" key="6">
    <source>
        <dbReference type="SAM" id="Phobius"/>
    </source>
</evidence>
<evidence type="ECO:0000256" key="5">
    <source>
        <dbReference type="ARBA" id="ARBA00023284"/>
    </source>
</evidence>
<dbReference type="InterPro" id="IPR004799">
    <property type="entry name" value="Periplasmic_diS_OxRdtase_DsbE"/>
</dbReference>
<dbReference type="InterPro" id="IPR050553">
    <property type="entry name" value="Thioredoxin_ResA/DsbE_sf"/>
</dbReference>
<dbReference type="EMBL" id="SNZR01000016">
    <property type="protein sequence ID" value="TDR87349.1"/>
    <property type="molecule type" value="Genomic_DNA"/>
</dbReference>
<keyword evidence="4" id="KW-1015">Disulfide bond</keyword>
<keyword evidence="9" id="KW-1185">Reference proteome</keyword>
<accession>A0A4V3DX51</accession>
<name>A0A4V3DX51_9HYPH</name>
<evidence type="ECO:0000256" key="4">
    <source>
        <dbReference type="ARBA" id="ARBA00023157"/>
    </source>
</evidence>
<reference evidence="8 9" key="1">
    <citation type="submission" date="2019-03" db="EMBL/GenBank/DDBJ databases">
        <title>Genomic Encyclopedia of Type Strains, Phase IV (KMG-IV): sequencing the most valuable type-strain genomes for metagenomic binning, comparative biology and taxonomic classification.</title>
        <authorList>
            <person name="Goeker M."/>
        </authorList>
    </citation>
    <scope>NUCLEOTIDE SEQUENCE [LARGE SCALE GENOMIC DNA]</scope>
    <source>
        <strain evidence="8 9">DSM 25903</strain>
    </source>
</reference>
<dbReference type="GO" id="GO:0015036">
    <property type="term" value="F:disulfide oxidoreductase activity"/>
    <property type="evidence" value="ECO:0007669"/>
    <property type="project" value="InterPro"/>
</dbReference>
<dbReference type="InterPro" id="IPR017937">
    <property type="entry name" value="Thioredoxin_CS"/>
</dbReference>
<organism evidence="8 9">
    <name type="scientific">Enterovirga rhinocerotis</name>
    <dbReference type="NCBI Taxonomy" id="1339210"/>
    <lineage>
        <taxon>Bacteria</taxon>
        <taxon>Pseudomonadati</taxon>
        <taxon>Pseudomonadota</taxon>
        <taxon>Alphaproteobacteria</taxon>
        <taxon>Hyphomicrobiales</taxon>
        <taxon>Methylobacteriaceae</taxon>
        <taxon>Enterovirga</taxon>
    </lineage>
</organism>
<evidence type="ECO:0000256" key="1">
    <source>
        <dbReference type="ARBA" id="ARBA00004196"/>
    </source>
</evidence>
<dbReference type="InterPro" id="IPR036249">
    <property type="entry name" value="Thioredoxin-like_sf"/>
</dbReference>
<comment type="subcellular location">
    <subcellularLocation>
        <location evidence="1">Cell envelope</location>
    </subcellularLocation>
</comment>
<protein>
    <submittedName>
        <fullName evidence="8">Cytochrome c biogenesis protein CcmG/thiol:disulfide interchange protein DsbE</fullName>
    </submittedName>
</protein>
<feature type="transmembrane region" description="Helical" evidence="6">
    <location>
        <begin position="22"/>
        <end position="41"/>
    </location>
</feature>
<evidence type="ECO:0000256" key="2">
    <source>
        <dbReference type="ARBA" id="ARBA00007758"/>
    </source>
</evidence>
<comment type="similarity">
    <text evidence="2">Belongs to the thioredoxin family. DsbE subfamily.</text>
</comment>
<dbReference type="GO" id="GO:0017004">
    <property type="term" value="P:cytochrome complex assembly"/>
    <property type="evidence" value="ECO:0007669"/>
    <property type="project" value="UniProtKB-KW"/>
</dbReference>
<comment type="caution">
    <text evidence="8">The sequence shown here is derived from an EMBL/GenBank/DDBJ whole genome shotgun (WGS) entry which is preliminary data.</text>
</comment>
<dbReference type="Gene3D" id="3.40.30.10">
    <property type="entry name" value="Glutaredoxin"/>
    <property type="match status" value="1"/>
</dbReference>
<gene>
    <name evidence="8" type="ORF">EV668_4430</name>
</gene>
<evidence type="ECO:0000256" key="3">
    <source>
        <dbReference type="ARBA" id="ARBA00022748"/>
    </source>
</evidence>
<keyword evidence="3" id="KW-0201">Cytochrome c-type biogenesis</keyword>
<evidence type="ECO:0000313" key="9">
    <source>
        <dbReference type="Proteomes" id="UP000295122"/>
    </source>
</evidence>
<dbReference type="PROSITE" id="PS51352">
    <property type="entry name" value="THIOREDOXIN_2"/>
    <property type="match status" value="1"/>
</dbReference>
<dbReference type="PANTHER" id="PTHR42852">
    <property type="entry name" value="THIOL:DISULFIDE INTERCHANGE PROTEIN DSBE"/>
    <property type="match status" value="1"/>
</dbReference>
<feature type="domain" description="Thioredoxin" evidence="7">
    <location>
        <begin position="54"/>
        <end position="206"/>
    </location>
</feature>
<dbReference type="SUPFAM" id="SSF52833">
    <property type="entry name" value="Thioredoxin-like"/>
    <property type="match status" value="1"/>
</dbReference>
<dbReference type="InterPro" id="IPR013740">
    <property type="entry name" value="Redoxin"/>
</dbReference>
<dbReference type="PANTHER" id="PTHR42852:SF6">
    <property type="entry name" value="THIOL:DISULFIDE INTERCHANGE PROTEIN DSBE"/>
    <property type="match status" value="1"/>
</dbReference>
<keyword evidence="6" id="KW-0472">Membrane</keyword>
<dbReference type="Pfam" id="PF08534">
    <property type="entry name" value="Redoxin"/>
    <property type="match status" value="1"/>
</dbReference>
<dbReference type="PROSITE" id="PS00194">
    <property type="entry name" value="THIOREDOXIN_1"/>
    <property type="match status" value="1"/>
</dbReference>
<keyword evidence="5" id="KW-0676">Redox-active center</keyword>
<dbReference type="GO" id="GO:0030288">
    <property type="term" value="C:outer membrane-bounded periplasmic space"/>
    <property type="evidence" value="ECO:0007669"/>
    <property type="project" value="InterPro"/>
</dbReference>
<proteinExistence type="inferred from homology"/>
<evidence type="ECO:0000259" key="7">
    <source>
        <dbReference type="PROSITE" id="PS51352"/>
    </source>
</evidence>
<dbReference type="CDD" id="cd03010">
    <property type="entry name" value="TlpA_like_DsbE"/>
    <property type="match status" value="1"/>
</dbReference>
<dbReference type="InterPro" id="IPR013766">
    <property type="entry name" value="Thioredoxin_domain"/>
</dbReference>
<dbReference type="NCBIfam" id="TIGR00385">
    <property type="entry name" value="dsbE"/>
    <property type="match status" value="1"/>
</dbReference>
<evidence type="ECO:0000313" key="8">
    <source>
        <dbReference type="EMBL" id="TDR87349.1"/>
    </source>
</evidence>
<keyword evidence="6" id="KW-1133">Transmembrane helix</keyword>
<keyword evidence="6" id="KW-0812">Transmembrane</keyword>
<sequence>MTPSPDAAKRSSEDAAPRQRPSLLLILPIVVFAGLAILFAFRLGAGDPSRLPSALIGRPVPAFDLPPLAGLAAPGGGPIPGVAQRDLTGRPKGEVTIVNVWASWCAPCRLEHPLLDRLAAQPGTRLIGFNYKDKPDAALRFLQTLGNPFAAVGTDANGRTAIEWGVYGVPETFIVAADGTIRHKHVGPLTEESLPDFLAKVKQAAAR</sequence>
<dbReference type="Proteomes" id="UP000295122">
    <property type="component" value="Unassembled WGS sequence"/>
</dbReference>
<dbReference type="AlphaFoldDB" id="A0A4V3DX51"/>